<dbReference type="Proteomes" id="UP000615446">
    <property type="component" value="Unassembled WGS sequence"/>
</dbReference>
<sequence>MSLEHRTYGLRLYFEGPELHFEADHCGPLSPELHFEADHCPEFRDRPVFRRSRRSISKTGLYSKVQTKPGLFEGLGRSISKAGLYLKSRPEYFESSFRRSMAFQTPSDGISKVYSFL</sequence>
<reference evidence="1" key="1">
    <citation type="submission" date="2019-10" db="EMBL/GenBank/DDBJ databases">
        <title>Conservation and host-specific expression of non-tandemly repeated heterogenous ribosome RNA gene in arbuscular mycorrhizal fungi.</title>
        <authorList>
            <person name="Maeda T."/>
            <person name="Kobayashi Y."/>
            <person name="Nakagawa T."/>
            <person name="Ezawa T."/>
            <person name="Yamaguchi K."/>
            <person name="Bino T."/>
            <person name="Nishimoto Y."/>
            <person name="Shigenobu S."/>
            <person name="Kawaguchi M."/>
        </authorList>
    </citation>
    <scope>NUCLEOTIDE SEQUENCE</scope>
    <source>
        <strain evidence="1">HR1</strain>
    </source>
</reference>
<name>A0A8H3KTY3_9GLOM</name>
<comment type="caution">
    <text evidence="1">The sequence shown here is derived from an EMBL/GenBank/DDBJ whole genome shotgun (WGS) entry which is preliminary data.</text>
</comment>
<accession>A0A8H3KTY3</accession>
<gene>
    <name evidence="1" type="ORF">RCL2_000144200</name>
</gene>
<proteinExistence type="predicted"/>
<evidence type="ECO:0000313" key="2">
    <source>
        <dbReference type="Proteomes" id="UP000615446"/>
    </source>
</evidence>
<dbReference type="EMBL" id="BLAL01000011">
    <property type="protein sequence ID" value="GES73935.1"/>
    <property type="molecule type" value="Genomic_DNA"/>
</dbReference>
<organism evidence="1 2">
    <name type="scientific">Rhizophagus clarus</name>
    <dbReference type="NCBI Taxonomy" id="94130"/>
    <lineage>
        <taxon>Eukaryota</taxon>
        <taxon>Fungi</taxon>
        <taxon>Fungi incertae sedis</taxon>
        <taxon>Mucoromycota</taxon>
        <taxon>Glomeromycotina</taxon>
        <taxon>Glomeromycetes</taxon>
        <taxon>Glomerales</taxon>
        <taxon>Glomeraceae</taxon>
        <taxon>Rhizophagus</taxon>
    </lineage>
</organism>
<dbReference type="AlphaFoldDB" id="A0A8H3KTY3"/>
<protein>
    <submittedName>
        <fullName evidence="1">Uncharacterized protein</fullName>
    </submittedName>
</protein>
<evidence type="ECO:0000313" key="1">
    <source>
        <dbReference type="EMBL" id="GES73935.1"/>
    </source>
</evidence>